<comment type="caution">
    <text evidence="2">The sequence shown here is derived from an EMBL/GenBank/DDBJ whole genome shotgun (WGS) entry which is preliminary data.</text>
</comment>
<dbReference type="OrthoDB" id="4087418at2"/>
<sequence>MNARTAPGGQLVFDLDAMIHEADVQQAPAWEGAPLHFTTDYYAPDDLTAAFERWVFEHGNFGCLQRSHMWHPGYTTAEANTATVGHELRIFDVDLRCTHYREDCSCVGGLLTRGICAPCRWHLDGNEATIVEAWHDHAWPGWRTLPVIPASIAKTDDQNRPTKKYRAWIDEHYPAEWQLPGAPVITERQPYGTRHVPGRSPWQGFDLSHTALTTEPQEES</sequence>
<dbReference type="RefSeq" id="WP_158053093.1">
    <property type="nucleotide sequence ID" value="NZ_WBKB01000009.1"/>
</dbReference>
<dbReference type="InterPro" id="IPR045930">
    <property type="entry name" value="DUF6349"/>
</dbReference>
<feature type="region of interest" description="Disordered" evidence="1">
    <location>
        <begin position="193"/>
        <end position="220"/>
    </location>
</feature>
<evidence type="ECO:0000256" key="1">
    <source>
        <dbReference type="SAM" id="MobiDB-lite"/>
    </source>
</evidence>
<gene>
    <name evidence="2" type="ORF">F8O05_12530</name>
</gene>
<proteinExistence type="predicted"/>
<keyword evidence="3" id="KW-1185">Reference proteome</keyword>
<dbReference type="Pfam" id="PF19876">
    <property type="entry name" value="DUF6349"/>
    <property type="match status" value="1"/>
</dbReference>
<dbReference type="EMBL" id="WBKB01000009">
    <property type="protein sequence ID" value="KAB1641410.1"/>
    <property type="molecule type" value="Genomic_DNA"/>
</dbReference>
<accession>A0A7J5B8D5</accession>
<evidence type="ECO:0000313" key="2">
    <source>
        <dbReference type="EMBL" id="KAB1641410.1"/>
    </source>
</evidence>
<name>A0A7J5B8D5_9MICO</name>
<evidence type="ECO:0000313" key="3">
    <source>
        <dbReference type="Proteomes" id="UP000433493"/>
    </source>
</evidence>
<dbReference type="Proteomes" id="UP000433493">
    <property type="component" value="Unassembled WGS sequence"/>
</dbReference>
<organism evidence="2 3">
    <name type="scientific">Gulosibacter chungangensis</name>
    <dbReference type="NCBI Taxonomy" id="979746"/>
    <lineage>
        <taxon>Bacteria</taxon>
        <taxon>Bacillati</taxon>
        <taxon>Actinomycetota</taxon>
        <taxon>Actinomycetes</taxon>
        <taxon>Micrococcales</taxon>
        <taxon>Microbacteriaceae</taxon>
        <taxon>Gulosibacter</taxon>
    </lineage>
</organism>
<protein>
    <submittedName>
        <fullName evidence="2">Uncharacterized protein</fullName>
    </submittedName>
</protein>
<reference evidence="2 3" key="1">
    <citation type="submission" date="2019-09" db="EMBL/GenBank/DDBJ databases">
        <title>Phylogeny of genus Pseudoclavibacter and closely related genus.</title>
        <authorList>
            <person name="Li Y."/>
        </authorList>
    </citation>
    <scope>NUCLEOTIDE SEQUENCE [LARGE SCALE GENOMIC DNA]</scope>
    <source>
        <strain evidence="2 3">KCTC 13959</strain>
    </source>
</reference>
<dbReference type="AlphaFoldDB" id="A0A7J5B8D5"/>
<feature type="compositionally biased region" description="Polar residues" evidence="1">
    <location>
        <begin position="210"/>
        <end position="220"/>
    </location>
</feature>